<sequence>MAELAEGTRVVVRHRIEGGFTDALGYLREHDATGCTVQTRRGLVRVALADVVAAKPVPEPPARRRA</sequence>
<feature type="domain" description="Histone acetyltransferase Rv0428c-like SH3" evidence="1">
    <location>
        <begin position="6"/>
        <end position="55"/>
    </location>
</feature>
<dbReference type="EMBL" id="NKYE01000006">
    <property type="protein sequence ID" value="OZM73143.1"/>
    <property type="molecule type" value="Genomic_DNA"/>
</dbReference>
<dbReference type="Proteomes" id="UP000242444">
    <property type="component" value="Unassembled WGS sequence"/>
</dbReference>
<dbReference type="Pfam" id="PF24551">
    <property type="entry name" value="SH3_Rv0428c"/>
    <property type="match status" value="1"/>
</dbReference>
<protein>
    <submittedName>
        <fullName evidence="2">Ferrous iron transport protein A</fullName>
    </submittedName>
</protein>
<keyword evidence="3" id="KW-1185">Reference proteome</keyword>
<dbReference type="InterPro" id="IPR056934">
    <property type="entry name" value="SH3_Rv0428c"/>
</dbReference>
<proteinExistence type="predicted"/>
<dbReference type="OrthoDB" id="3631934at2"/>
<evidence type="ECO:0000313" key="2">
    <source>
        <dbReference type="EMBL" id="OZM73143.1"/>
    </source>
</evidence>
<gene>
    <name evidence="2" type="ORF">CFN78_12610</name>
</gene>
<dbReference type="AlphaFoldDB" id="A0A263D3V1"/>
<organism evidence="2 3">
    <name type="scientific">Amycolatopsis antarctica</name>
    <dbReference type="NCBI Taxonomy" id="1854586"/>
    <lineage>
        <taxon>Bacteria</taxon>
        <taxon>Bacillati</taxon>
        <taxon>Actinomycetota</taxon>
        <taxon>Actinomycetes</taxon>
        <taxon>Pseudonocardiales</taxon>
        <taxon>Pseudonocardiaceae</taxon>
        <taxon>Amycolatopsis</taxon>
    </lineage>
</organism>
<reference evidence="2 3" key="1">
    <citation type="submission" date="2017-07" db="EMBL/GenBank/DDBJ databases">
        <title>Amycolatopsis antarcticus sp. nov., isolated from the surface of an Antarcticus brown macroalga.</title>
        <authorList>
            <person name="Wang J."/>
            <person name="Leiva S."/>
            <person name="Huang J."/>
            <person name="Huang Y."/>
        </authorList>
    </citation>
    <scope>NUCLEOTIDE SEQUENCE [LARGE SCALE GENOMIC DNA]</scope>
    <source>
        <strain evidence="2 3">AU-G6</strain>
    </source>
</reference>
<evidence type="ECO:0000259" key="1">
    <source>
        <dbReference type="Pfam" id="PF24551"/>
    </source>
</evidence>
<comment type="caution">
    <text evidence="2">The sequence shown here is derived from an EMBL/GenBank/DDBJ whole genome shotgun (WGS) entry which is preliminary data.</text>
</comment>
<name>A0A263D3V1_9PSEU</name>
<evidence type="ECO:0000313" key="3">
    <source>
        <dbReference type="Proteomes" id="UP000242444"/>
    </source>
</evidence>
<accession>A0A263D3V1</accession>
<dbReference type="InParanoid" id="A0A263D3V1"/>